<dbReference type="EMBL" id="CABIKM010000028">
    <property type="protein sequence ID" value="VUZ85544.1"/>
    <property type="molecule type" value="Genomic_DNA"/>
</dbReference>
<organism evidence="2 3">
    <name type="scientific">Candidatus Methylomirabilis lanthanidiphila</name>
    <dbReference type="NCBI Taxonomy" id="2211376"/>
    <lineage>
        <taxon>Bacteria</taxon>
        <taxon>Candidatus Methylomirabilota</taxon>
        <taxon>Candidatus Methylomirabilia</taxon>
        <taxon>Candidatus Methylomirabilales</taxon>
        <taxon>Candidatus Methylomirabilaceae</taxon>
        <taxon>Candidatus Methylomirabilis</taxon>
    </lineage>
</organism>
<name>A0A564ZJR9_9BACT</name>
<dbReference type="Proteomes" id="UP000334340">
    <property type="component" value="Unassembled WGS sequence"/>
</dbReference>
<accession>A0A564ZJR9</accession>
<protein>
    <submittedName>
        <fullName evidence="2">Uncharacterized protein</fullName>
    </submittedName>
</protein>
<dbReference type="AlphaFoldDB" id="A0A564ZJR9"/>
<proteinExistence type="predicted"/>
<evidence type="ECO:0000313" key="2">
    <source>
        <dbReference type="EMBL" id="VUZ85544.1"/>
    </source>
</evidence>
<sequence>MRPEPIPASQGIAVTRRVPTR</sequence>
<gene>
    <name evidence="2" type="ORF">MELA_01929</name>
</gene>
<feature type="non-terminal residue" evidence="2">
    <location>
        <position position="21"/>
    </location>
</feature>
<keyword evidence="3" id="KW-1185">Reference proteome</keyword>
<evidence type="ECO:0000256" key="1">
    <source>
        <dbReference type="SAM" id="MobiDB-lite"/>
    </source>
</evidence>
<evidence type="ECO:0000313" key="3">
    <source>
        <dbReference type="Proteomes" id="UP000334340"/>
    </source>
</evidence>
<reference evidence="2 3" key="1">
    <citation type="submission" date="2019-07" db="EMBL/GenBank/DDBJ databases">
        <authorList>
            <person name="Cremers G."/>
        </authorList>
    </citation>
    <scope>NUCLEOTIDE SEQUENCE [LARGE SCALE GENOMIC DNA]</scope>
</reference>
<feature type="region of interest" description="Disordered" evidence="1">
    <location>
        <begin position="1"/>
        <end position="21"/>
    </location>
</feature>